<name>A0A9P7RUC0_9AGAR</name>
<dbReference type="EMBL" id="CM032187">
    <property type="protein sequence ID" value="KAG7089188.1"/>
    <property type="molecule type" value="Genomic_DNA"/>
</dbReference>
<protein>
    <submittedName>
        <fullName evidence="1">Uncharacterized protein</fullName>
    </submittedName>
</protein>
<gene>
    <name evidence="1" type="ORF">E1B28_010890</name>
</gene>
<organism evidence="1 2">
    <name type="scientific">Marasmius oreades</name>
    <name type="common">fairy-ring Marasmius</name>
    <dbReference type="NCBI Taxonomy" id="181124"/>
    <lineage>
        <taxon>Eukaryota</taxon>
        <taxon>Fungi</taxon>
        <taxon>Dikarya</taxon>
        <taxon>Basidiomycota</taxon>
        <taxon>Agaricomycotina</taxon>
        <taxon>Agaricomycetes</taxon>
        <taxon>Agaricomycetidae</taxon>
        <taxon>Agaricales</taxon>
        <taxon>Marasmiineae</taxon>
        <taxon>Marasmiaceae</taxon>
        <taxon>Marasmius</taxon>
    </lineage>
</organism>
<dbReference type="GeneID" id="66079965"/>
<comment type="caution">
    <text evidence="1">The sequence shown here is derived from an EMBL/GenBank/DDBJ whole genome shotgun (WGS) entry which is preliminary data.</text>
</comment>
<reference evidence="1" key="1">
    <citation type="journal article" date="2021" name="Genome Biol. Evol.">
        <title>The assembled and annotated genome of the fairy-ring fungus Marasmius oreades.</title>
        <authorList>
            <person name="Hiltunen M."/>
            <person name="Ament-Velasquez S.L."/>
            <person name="Johannesson H."/>
        </authorList>
    </citation>
    <scope>NUCLEOTIDE SEQUENCE</scope>
    <source>
        <strain evidence="1">03SP1</strain>
    </source>
</reference>
<keyword evidence="2" id="KW-1185">Reference proteome</keyword>
<accession>A0A9P7RUC0</accession>
<proteinExistence type="predicted"/>
<evidence type="ECO:0000313" key="1">
    <source>
        <dbReference type="EMBL" id="KAG7089188.1"/>
    </source>
</evidence>
<dbReference type="AlphaFoldDB" id="A0A9P7RUC0"/>
<evidence type="ECO:0000313" key="2">
    <source>
        <dbReference type="Proteomes" id="UP001049176"/>
    </source>
</evidence>
<dbReference type="KEGG" id="more:E1B28_010890"/>
<dbReference type="Proteomes" id="UP001049176">
    <property type="component" value="Chromosome 7"/>
</dbReference>
<dbReference type="RefSeq" id="XP_043005658.1">
    <property type="nucleotide sequence ID" value="XM_043155876.1"/>
</dbReference>
<sequence>MIGGVVRIGKAVERATKNELETEAENGMTMTATAVHAIIISMDIEARTGEGHPSMEITEVPLKPPREGRRACIRIEETEMTTTHPEVGVGLTG</sequence>